<sequence length="342" mass="37448">MHYFSLFTYAFAALAVSVRSTPINPRQAASWPDPESCTGNCSYVHDPSVIRRSDGTWFRFSTLGNIAIASAPSLTGPWTYNGAMLPDGSSIDVVANQQLWAPDVVLKGDTYYAYYSVSLSGLQTSDIGVATSSSADVGTWTDHGSLGIPKSSAYNLIDPNFFQQCDTCQNYFTFGSAWDMIYQTTLNTDWTSWSGETPNQLAYNSSGSTFEEGSFQFWWPVDGTDYYYLFFSSGACCNTPPNLAPVGDEYKIMVCRATEPTGPFTDRVGRNCQTGNGGTLVLGSHGSNVYAPGGQGVIVDPETGRIALYYHYVNPNIGYDFDQFLFGFNYLDFSSGWPEVTS</sequence>
<feature type="active site" description="Proton donor" evidence="8">
    <location>
        <position position="212"/>
    </location>
</feature>
<feature type="site" description="Important for catalytic activity, responsible for pKa modulation of the active site Glu and correct orientation of both the proton donor and substrate" evidence="9">
    <location>
        <position position="158"/>
    </location>
</feature>
<dbReference type="UniPathway" id="UPA00667"/>
<protein>
    <recommendedName>
        <fullName evidence="4 7">Arabinan endo-1,5-alpha-L-arabinosidase</fullName>
        <ecNumber evidence="4 7">3.2.1.99</ecNumber>
    </recommendedName>
</protein>
<keyword evidence="6 7" id="KW-0326">Glycosidase</keyword>
<evidence type="ECO:0000256" key="7">
    <source>
        <dbReference type="PIRNR" id="PIRNR026534"/>
    </source>
</evidence>
<name>A0A1L7XNU4_9HELO</name>
<comment type="similarity">
    <text evidence="3 7">Belongs to the glycosyl hydrolase 43 family.</text>
</comment>
<evidence type="ECO:0000256" key="5">
    <source>
        <dbReference type="ARBA" id="ARBA00022801"/>
    </source>
</evidence>
<evidence type="ECO:0000256" key="2">
    <source>
        <dbReference type="ARBA" id="ARBA00004834"/>
    </source>
</evidence>
<dbReference type="Gene3D" id="2.115.10.20">
    <property type="entry name" value="Glycosyl hydrolase domain, family 43"/>
    <property type="match status" value="1"/>
</dbReference>
<feature type="chain" id="PRO_5012250767" description="Arabinan endo-1,5-alpha-L-arabinosidase" evidence="10">
    <location>
        <begin position="21"/>
        <end position="342"/>
    </location>
</feature>
<dbReference type="STRING" id="576137.A0A1L7XNU4"/>
<gene>
    <name evidence="11" type="ORF">PAC_16599</name>
</gene>
<dbReference type="AlphaFoldDB" id="A0A1L7XNU4"/>
<evidence type="ECO:0000256" key="10">
    <source>
        <dbReference type="SAM" id="SignalP"/>
    </source>
</evidence>
<accession>A0A1L7XNU4</accession>
<dbReference type="GO" id="GO:0031222">
    <property type="term" value="P:arabinan catabolic process"/>
    <property type="evidence" value="ECO:0007669"/>
    <property type="project" value="UniProtKB-UniPathway"/>
</dbReference>
<evidence type="ECO:0000313" key="12">
    <source>
        <dbReference type="Proteomes" id="UP000184330"/>
    </source>
</evidence>
<evidence type="ECO:0000256" key="3">
    <source>
        <dbReference type="ARBA" id="ARBA00009865"/>
    </source>
</evidence>
<comment type="catalytic activity">
    <reaction evidence="1 7">
        <text>Endohydrolysis of (1-&gt;5)-alpha-arabinofuranosidic linkages in (1-&gt;5)-arabinans.</text>
        <dbReference type="EC" id="3.2.1.99"/>
    </reaction>
</comment>
<dbReference type="PIRSF" id="PIRSF026534">
    <property type="entry name" value="Endo_alpha-L-arabinosidase"/>
    <property type="match status" value="1"/>
</dbReference>
<evidence type="ECO:0000313" key="11">
    <source>
        <dbReference type="EMBL" id="CZR66698.1"/>
    </source>
</evidence>
<comment type="pathway">
    <text evidence="2 7">Glycan metabolism; L-arabinan degradation.</text>
</comment>
<dbReference type="GO" id="GO:0046558">
    <property type="term" value="F:arabinan endo-1,5-alpha-L-arabinosidase activity"/>
    <property type="evidence" value="ECO:0007669"/>
    <property type="project" value="UniProtKB-EC"/>
</dbReference>
<evidence type="ECO:0000256" key="6">
    <source>
        <dbReference type="ARBA" id="ARBA00023295"/>
    </source>
</evidence>
<evidence type="ECO:0000256" key="8">
    <source>
        <dbReference type="PIRSR" id="PIRSR606710-1"/>
    </source>
</evidence>
<keyword evidence="10" id="KW-0732">Signal</keyword>
<reference evidence="11 12" key="1">
    <citation type="submission" date="2016-03" db="EMBL/GenBank/DDBJ databases">
        <authorList>
            <person name="Ploux O."/>
        </authorList>
    </citation>
    <scope>NUCLEOTIDE SEQUENCE [LARGE SCALE GENOMIC DNA]</scope>
    <source>
        <strain evidence="11 12">UAMH 11012</strain>
    </source>
</reference>
<dbReference type="InterPro" id="IPR050727">
    <property type="entry name" value="GH43_arabinanases"/>
</dbReference>
<feature type="signal peptide" evidence="10">
    <location>
        <begin position="1"/>
        <end position="20"/>
    </location>
</feature>
<keyword evidence="12" id="KW-1185">Reference proteome</keyword>
<keyword evidence="5 7" id="KW-0378">Hydrolase</keyword>
<organism evidence="11 12">
    <name type="scientific">Phialocephala subalpina</name>
    <dbReference type="NCBI Taxonomy" id="576137"/>
    <lineage>
        <taxon>Eukaryota</taxon>
        <taxon>Fungi</taxon>
        <taxon>Dikarya</taxon>
        <taxon>Ascomycota</taxon>
        <taxon>Pezizomycotina</taxon>
        <taxon>Leotiomycetes</taxon>
        <taxon>Helotiales</taxon>
        <taxon>Mollisiaceae</taxon>
        <taxon>Phialocephala</taxon>
        <taxon>Phialocephala fortinii species complex</taxon>
    </lineage>
</organism>
<feature type="active site" description="Proton acceptor" evidence="8">
    <location>
        <position position="46"/>
    </location>
</feature>
<dbReference type="EC" id="3.2.1.99" evidence="4 7"/>
<evidence type="ECO:0000256" key="9">
    <source>
        <dbReference type="PIRSR" id="PIRSR606710-2"/>
    </source>
</evidence>
<dbReference type="PANTHER" id="PTHR43301">
    <property type="entry name" value="ARABINAN ENDO-1,5-ALPHA-L-ARABINOSIDASE"/>
    <property type="match status" value="1"/>
</dbReference>
<evidence type="ECO:0000256" key="4">
    <source>
        <dbReference type="ARBA" id="ARBA00012586"/>
    </source>
</evidence>
<evidence type="ECO:0000256" key="1">
    <source>
        <dbReference type="ARBA" id="ARBA00000375"/>
    </source>
</evidence>
<dbReference type="Pfam" id="PF04616">
    <property type="entry name" value="Glyco_hydro_43"/>
    <property type="match status" value="1"/>
</dbReference>
<dbReference type="CDD" id="cd18831">
    <property type="entry name" value="GH43_AnAbnA-like"/>
    <property type="match status" value="1"/>
</dbReference>
<dbReference type="InterPro" id="IPR006710">
    <property type="entry name" value="Glyco_hydro_43"/>
</dbReference>
<dbReference type="InterPro" id="IPR023296">
    <property type="entry name" value="Glyco_hydro_beta-prop_sf"/>
</dbReference>
<dbReference type="EMBL" id="FJOG01000039">
    <property type="protein sequence ID" value="CZR66698.1"/>
    <property type="molecule type" value="Genomic_DNA"/>
</dbReference>
<proteinExistence type="inferred from homology"/>
<dbReference type="PANTHER" id="PTHR43301:SF3">
    <property type="entry name" value="ARABINAN ENDO-1,5-ALPHA-L-ARABINOSIDASE A-RELATED"/>
    <property type="match status" value="1"/>
</dbReference>
<dbReference type="OrthoDB" id="195678at2759"/>
<dbReference type="Proteomes" id="UP000184330">
    <property type="component" value="Unassembled WGS sequence"/>
</dbReference>
<dbReference type="SUPFAM" id="SSF75005">
    <property type="entry name" value="Arabinanase/levansucrase/invertase"/>
    <property type="match status" value="1"/>
</dbReference>
<dbReference type="InterPro" id="IPR016840">
    <property type="entry name" value="Glyco_hydro_43_endo_a_Ara-ase"/>
</dbReference>